<dbReference type="GO" id="GO:0008270">
    <property type="term" value="F:zinc ion binding"/>
    <property type="evidence" value="ECO:0007669"/>
    <property type="project" value="UniProtKB-KW"/>
</dbReference>
<dbReference type="SUPFAM" id="SSF101233">
    <property type="entry name" value="PWI domain"/>
    <property type="match status" value="1"/>
</dbReference>
<keyword evidence="10" id="KW-1185">Reference proteome</keyword>
<keyword evidence="1" id="KW-0507">mRNA processing</keyword>
<keyword evidence="5" id="KW-0479">Metal-binding</keyword>
<evidence type="ECO:0000256" key="3">
    <source>
        <dbReference type="ARBA" id="ARBA00043866"/>
    </source>
</evidence>
<dbReference type="GO" id="GO:0005634">
    <property type="term" value="C:nucleus"/>
    <property type="evidence" value="ECO:0007669"/>
    <property type="project" value="TreeGrafter"/>
</dbReference>
<feature type="region of interest" description="Disordered" evidence="6">
    <location>
        <begin position="480"/>
        <end position="523"/>
    </location>
</feature>
<keyword evidence="5" id="KW-0863">Zinc-finger</keyword>
<keyword evidence="2 4" id="KW-0694">RNA-binding</keyword>
<dbReference type="InterPro" id="IPR036483">
    <property type="entry name" value="PWI_dom_sf"/>
</dbReference>
<sequence>MLFPEEDAPLLKTWIVKRIENTSDADSDVLADYVIALLKHDGDRDAVRKLCEAEIPDFLTEEPKAFLDDVFQAITYRSYAPGAPPAPKLTSTTEAKHEQQQQPNTDATAYNPRKRGIDETEGSQFNNFNPSFDGERAVKQPRRGGRNGRQQGFGPGMPQFDASNPIEAFMQMQQAMAMQFPGMAEQMRMGFGRGAPKQRRRGRCRDFDVKGYCSRGNTCMFDHGNESESLDYDENYDPREAMMQMAAMFNPMGNQRPNDNPRGGRNKRGRGGRKGGGRAEFSAEGPVHDRSKTVIVIENIPEEHFTEEAVQNFFQQFGAVTNVDMRPYKRLAVVKFDTWDAANAAYHSPKVIFDNRFVKVFWYKEPGERVTRNDGNGGPSNGDDVEMQTQLDPEEFQRRQDEAQKLHNEREAKRLELEQQKQELEKKQQELLLKHREENEKLRAKLMPKDTESSEAGASEGTEMLRAKLAELEQEAKFLGIDPDASQDSSEYPPRGGYRGRGRGMRGRGRGGAPRGARGSFRGTARHATYAQYSLDNRPKTVALTGVDFTAPEKDEALRHLLLNTCEFMSIDTSAETTNVNFTDRKTAEKFYYTVHGNELPGIEGKIEAAWVNGSSIPAPASVDKADQADLGDATASLSRDYDGQDDNREDNRDDHGAGDDRVVDMDYEMPGDEHW</sequence>
<evidence type="ECO:0000256" key="4">
    <source>
        <dbReference type="PROSITE-ProRule" id="PRU00176"/>
    </source>
</evidence>
<dbReference type="SUPFAM" id="SSF54928">
    <property type="entry name" value="RNA-binding domain, RBD"/>
    <property type="match status" value="1"/>
</dbReference>
<dbReference type="EMBL" id="CDHN01000002">
    <property type="protein sequence ID" value="CEJ84038.1"/>
    <property type="molecule type" value="Genomic_DNA"/>
</dbReference>
<dbReference type="InterPro" id="IPR035979">
    <property type="entry name" value="RBD_domain_sf"/>
</dbReference>
<evidence type="ECO:0000259" key="8">
    <source>
        <dbReference type="PROSITE" id="PS50103"/>
    </source>
</evidence>
<dbReference type="PANTHER" id="PTHR14398">
    <property type="entry name" value="RNA RECOGNITION RRM/RNP DOMAIN"/>
    <property type="match status" value="1"/>
</dbReference>
<dbReference type="GO" id="GO:0006397">
    <property type="term" value="P:mRNA processing"/>
    <property type="evidence" value="ECO:0007669"/>
    <property type="project" value="UniProtKB-KW"/>
</dbReference>
<dbReference type="InterPro" id="IPR002483">
    <property type="entry name" value="PWI_dom"/>
</dbReference>
<evidence type="ECO:0000256" key="1">
    <source>
        <dbReference type="ARBA" id="ARBA00022664"/>
    </source>
</evidence>
<feature type="domain" description="C3H1-type" evidence="8">
    <location>
        <begin position="198"/>
        <end position="226"/>
    </location>
</feature>
<gene>
    <name evidence="9" type="ORF">VHEMI03360</name>
</gene>
<comment type="function">
    <text evidence="3">May be involved in the turnover of nuclear polyadenylated (pA+) RNA.</text>
</comment>
<evidence type="ECO:0000313" key="10">
    <source>
        <dbReference type="Proteomes" id="UP000039046"/>
    </source>
</evidence>
<dbReference type="AlphaFoldDB" id="A0A0A1TAK9"/>
<dbReference type="PANTHER" id="PTHR14398:SF0">
    <property type="entry name" value="ZINC FINGER PROTEIN SWM"/>
    <property type="match status" value="1"/>
</dbReference>
<feature type="compositionally biased region" description="Basic residues" evidence="6">
    <location>
        <begin position="264"/>
        <end position="276"/>
    </location>
</feature>
<dbReference type="Pfam" id="PF01480">
    <property type="entry name" value="PWI"/>
    <property type="match status" value="1"/>
</dbReference>
<feature type="domain" description="RRM" evidence="7">
    <location>
        <begin position="293"/>
        <end position="365"/>
    </location>
</feature>
<evidence type="ECO:0000256" key="2">
    <source>
        <dbReference type="ARBA" id="ARBA00022884"/>
    </source>
</evidence>
<feature type="compositionally biased region" description="Basic and acidic residues" evidence="6">
    <location>
        <begin position="640"/>
        <end position="665"/>
    </location>
</feature>
<keyword evidence="5" id="KW-0862">Zinc</keyword>
<dbReference type="Proteomes" id="UP000039046">
    <property type="component" value="Unassembled WGS sequence"/>
</dbReference>
<evidence type="ECO:0000256" key="5">
    <source>
        <dbReference type="PROSITE-ProRule" id="PRU00723"/>
    </source>
</evidence>
<dbReference type="STRING" id="1531966.A0A0A1TAK9"/>
<evidence type="ECO:0000256" key="6">
    <source>
        <dbReference type="SAM" id="MobiDB-lite"/>
    </source>
</evidence>
<dbReference type="FunFam" id="3.30.70.330:FF:000647">
    <property type="entry name" value="CCCH zinc finger and RRM domain protein"/>
    <property type="match status" value="1"/>
</dbReference>
<dbReference type="InterPro" id="IPR045137">
    <property type="entry name" value="RBM26/27"/>
</dbReference>
<dbReference type="Gene3D" id="1.20.1390.10">
    <property type="entry name" value="PWI domain"/>
    <property type="match status" value="1"/>
</dbReference>
<feature type="region of interest" description="Disordered" evidence="6">
    <location>
        <begin position="441"/>
        <end position="460"/>
    </location>
</feature>
<feature type="region of interest" description="Disordered" evidence="6">
    <location>
        <begin position="250"/>
        <end position="285"/>
    </location>
</feature>
<dbReference type="GO" id="GO:0003723">
    <property type="term" value="F:RNA binding"/>
    <property type="evidence" value="ECO:0007669"/>
    <property type="project" value="UniProtKB-UniRule"/>
</dbReference>
<reference evidence="9 10" key="1">
    <citation type="journal article" date="2015" name="Genome Announc.">
        <title>Draft Genome Sequence and Gene Annotation of the Entomopathogenic Fungus Verticillium hemipterigenum.</title>
        <authorList>
            <person name="Horn F."/>
            <person name="Habel A."/>
            <person name="Scharf D.H."/>
            <person name="Dworschak J."/>
            <person name="Brakhage A.A."/>
            <person name="Guthke R."/>
            <person name="Hertweck C."/>
            <person name="Linde J."/>
        </authorList>
    </citation>
    <scope>NUCLEOTIDE SEQUENCE [LARGE SCALE GENOMIC DNA]</scope>
</reference>
<feature type="compositionally biased region" description="Acidic residues" evidence="6">
    <location>
        <begin position="666"/>
        <end position="676"/>
    </location>
</feature>
<feature type="zinc finger region" description="C3H1-type" evidence="5">
    <location>
        <begin position="198"/>
        <end position="226"/>
    </location>
</feature>
<feature type="region of interest" description="Disordered" evidence="6">
    <location>
        <begin position="632"/>
        <end position="676"/>
    </location>
</feature>
<protein>
    <submittedName>
        <fullName evidence="9">Putative RNA recognition motif-containing protein</fullName>
    </submittedName>
</protein>
<dbReference type="InterPro" id="IPR012677">
    <property type="entry name" value="Nucleotide-bd_a/b_plait_sf"/>
</dbReference>
<feature type="region of interest" description="Disordered" evidence="6">
    <location>
        <begin position="81"/>
        <end position="162"/>
    </location>
</feature>
<dbReference type="HOGENOM" id="CLU_017928_1_0_1"/>
<dbReference type="CDD" id="cd12257">
    <property type="entry name" value="RRM1_RBM26_like"/>
    <property type="match status" value="1"/>
</dbReference>
<feature type="compositionally biased region" description="Basic residues" evidence="6">
    <location>
        <begin position="498"/>
        <end position="509"/>
    </location>
</feature>
<dbReference type="PROSITE" id="PS50103">
    <property type="entry name" value="ZF_C3H1"/>
    <property type="match status" value="1"/>
</dbReference>
<evidence type="ECO:0000313" key="9">
    <source>
        <dbReference type="EMBL" id="CEJ84038.1"/>
    </source>
</evidence>
<dbReference type="Gene3D" id="3.30.70.330">
    <property type="match status" value="1"/>
</dbReference>
<dbReference type="InterPro" id="IPR000571">
    <property type="entry name" value="Znf_CCCH"/>
</dbReference>
<feature type="compositionally biased region" description="Basic and acidic residues" evidence="6">
    <location>
        <begin position="441"/>
        <end position="452"/>
    </location>
</feature>
<proteinExistence type="predicted"/>
<organism evidence="9 10">
    <name type="scientific">[Torrubiella] hemipterigena</name>
    <dbReference type="NCBI Taxonomy" id="1531966"/>
    <lineage>
        <taxon>Eukaryota</taxon>
        <taxon>Fungi</taxon>
        <taxon>Dikarya</taxon>
        <taxon>Ascomycota</taxon>
        <taxon>Pezizomycotina</taxon>
        <taxon>Sordariomycetes</taxon>
        <taxon>Hypocreomycetidae</taxon>
        <taxon>Hypocreales</taxon>
        <taxon>Clavicipitaceae</taxon>
        <taxon>Clavicipitaceae incertae sedis</taxon>
        <taxon>'Torrubiella' clade</taxon>
    </lineage>
</organism>
<dbReference type="InterPro" id="IPR000504">
    <property type="entry name" value="RRM_dom"/>
</dbReference>
<dbReference type="Pfam" id="PF00076">
    <property type="entry name" value="RRM_1"/>
    <property type="match status" value="1"/>
</dbReference>
<dbReference type="SMART" id="SM00360">
    <property type="entry name" value="RRM"/>
    <property type="match status" value="1"/>
</dbReference>
<name>A0A0A1TAK9_9HYPO</name>
<dbReference type="PROSITE" id="PS50102">
    <property type="entry name" value="RRM"/>
    <property type="match status" value="1"/>
</dbReference>
<accession>A0A0A1TAK9</accession>
<evidence type="ECO:0000259" key="7">
    <source>
        <dbReference type="PROSITE" id="PS50102"/>
    </source>
</evidence>
<dbReference type="OrthoDB" id="443401at2759"/>
<feature type="compositionally biased region" description="Low complexity" evidence="6">
    <location>
        <begin position="253"/>
        <end position="263"/>
    </location>
</feature>